<dbReference type="Gene3D" id="1.25.40.10">
    <property type="entry name" value="Tetratricopeptide repeat domain"/>
    <property type="match status" value="1"/>
</dbReference>
<dbReference type="SUPFAM" id="SSF54534">
    <property type="entry name" value="FKBP-like"/>
    <property type="match status" value="3"/>
</dbReference>
<keyword evidence="7 8" id="KW-0413">Isomerase</keyword>
<dbReference type="InterPro" id="IPR050754">
    <property type="entry name" value="FKBP4/5/8-like"/>
</dbReference>
<feature type="domain" description="PPIase FKBP-type" evidence="10">
    <location>
        <begin position="165"/>
        <end position="255"/>
    </location>
</feature>
<feature type="domain" description="PPIase FKBP-type" evidence="10">
    <location>
        <begin position="283"/>
        <end position="370"/>
    </location>
</feature>
<dbReference type="EC" id="5.2.1.8" evidence="3 8"/>
<protein>
    <recommendedName>
        <fullName evidence="3 8">peptidylprolyl isomerase</fullName>
        <ecNumber evidence="3 8">5.2.1.8</ecNumber>
    </recommendedName>
</protein>
<evidence type="ECO:0000256" key="3">
    <source>
        <dbReference type="ARBA" id="ARBA00013194"/>
    </source>
</evidence>
<keyword evidence="6 8" id="KW-0697">Rotamase</keyword>
<dbReference type="EMBL" id="GGEC01031505">
    <property type="protein sequence ID" value="MBX11989.1"/>
    <property type="molecule type" value="Transcribed_RNA"/>
</dbReference>
<comment type="catalytic activity">
    <reaction evidence="1 8">
        <text>[protein]-peptidylproline (omega=180) = [protein]-peptidylproline (omega=0)</text>
        <dbReference type="Rhea" id="RHEA:16237"/>
        <dbReference type="Rhea" id="RHEA-COMP:10747"/>
        <dbReference type="Rhea" id="RHEA-COMP:10748"/>
        <dbReference type="ChEBI" id="CHEBI:83833"/>
        <dbReference type="ChEBI" id="CHEBI:83834"/>
        <dbReference type="EC" id="5.2.1.8"/>
    </reaction>
</comment>
<dbReference type="AlphaFoldDB" id="A0A2P2L1X9"/>
<evidence type="ECO:0000256" key="6">
    <source>
        <dbReference type="ARBA" id="ARBA00023110"/>
    </source>
</evidence>
<evidence type="ECO:0000256" key="1">
    <source>
        <dbReference type="ARBA" id="ARBA00000971"/>
    </source>
</evidence>
<reference evidence="11" key="1">
    <citation type="submission" date="2018-02" db="EMBL/GenBank/DDBJ databases">
        <title>Rhizophora mucronata_Transcriptome.</title>
        <authorList>
            <person name="Meera S.P."/>
            <person name="Sreeshan A."/>
            <person name="Augustine A."/>
        </authorList>
    </citation>
    <scope>NUCLEOTIDE SEQUENCE</scope>
    <source>
        <tissue evidence="11">Leaf</tissue>
    </source>
</reference>
<dbReference type="SUPFAM" id="SSF48452">
    <property type="entry name" value="TPR-like"/>
    <property type="match status" value="1"/>
</dbReference>
<organism evidence="11">
    <name type="scientific">Rhizophora mucronata</name>
    <name type="common">Asiatic mangrove</name>
    <dbReference type="NCBI Taxonomy" id="61149"/>
    <lineage>
        <taxon>Eukaryota</taxon>
        <taxon>Viridiplantae</taxon>
        <taxon>Streptophyta</taxon>
        <taxon>Embryophyta</taxon>
        <taxon>Tracheophyta</taxon>
        <taxon>Spermatophyta</taxon>
        <taxon>Magnoliopsida</taxon>
        <taxon>eudicotyledons</taxon>
        <taxon>Gunneridae</taxon>
        <taxon>Pentapetalae</taxon>
        <taxon>rosids</taxon>
        <taxon>fabids</taxon>
        <taxon>Malpighiales</taxon>
        <taxon>Rhizophoraceae</taxon>
        <taxon>Rhizophora</taxon>
    </lineage>
</organism>
<dbReference type="PROSITE" id="PS50005">
    <property type="entry name" value="TPR"/>
    <property type="match status" value="1"/>
</dbReference>
<feature type="repeat" description="TPR" evidence="9">
    <location>
        <begin position="470"/>
        <end position="503"/>
    </location>
</feature>
<dbReference type="InterPro" id="IPR019734">
    <property type="entry name" value="TPR_rpt"/>
</dbReference>
<comment type="similarity">
    <text evidence="2">Belongs to the FKBP-type PPIase family.</text>
</comment>
<dbReference type="PROSITE" id="PS50059">
    <property type="entry name" value="FKBP_PPIASE"/>
    <property type="match status" value="3"/>
</dbReference>
<keyword evidence="5 9" id="KW-0802">TPR repeat</keyword>
<sequence length="536" mass="59740">MSLLTLKSSSLESEIQNRNSGFPRRKIGFQGLKKQIIKKGISWQTPSPGDEVEVHFSGRIIGGACLDSTRDKGATFRFKLGQGEVIKGWDEGVVTMKKGERAIFTVPPILAYGEAGSSPLIPPNATLTFDIELLSWSSIRDLTGDGGILKKVVKDGEGWAAPRDGDEVFVKYEARLENGTLVSKSDNGVEFHVGDGHLCPALGKAVKTMRRGEIAELAVKFSYGFNQNGNGSTKTDCGIPPDSNLTIKLELVWWRSVVDVVGDKTVLKKIIKAGEGYDRPNEGSHAKVVYVGKLEEGTIFERKGTNEEPFAFVTLEEHVNEGLDRAIMTMKKGEHALVTTSADYICSSINSEQLLPNSRVHYEVEMVDFVKEKSFWEMGAKEKLEACEMKKLDGNVLFKAGKFWRASRKYEKAAKYAEFDHYFTNEEKCLANALRLSCSLNNAACKLKLGEHREASKLCTKALEMDPLNVKALFRRAQAYLKTSELEKAEDDIRKALSIDPNNRDTKVAYKELKDKQREYDKSQAELFGTMFSRLS</sequence>
<keyword evidence="4" id="KW-0677">Repeat</keyword>
<name>A0A2P2L1X9_RHIMU</name>
<evidence type="ECO:0000256" key="7">
    <source>
        <dbReference type="ARBA" id="ARBA00023235"/>
    </source>
</evidence>
<accession>A0A2P2L1X9</accession>
<evidence type="ECO:0000313" key="11">
    <source>
        <dbReference type="EMBL" id="MBX11982.1"/>
    </source>
</evidence>
<evidence type="ECO:0000256" key="4">
    <source>
        <dbReference type="ARBA" id="ARBA00022737"/>
    </source>
</evidence>
<evidence type="ECO:0000256" key="9">
    <source>
        <dbReference type="PROSITE-ProRule" id="PRU00339"/>
    </source>
</evidence>
<dbReference type="PANTHER" id="PTHR46512:SF11">
    <property type="entry name" value="PEPTIDYLPROLYL ISOMERASE"/>
    <property type="match status" value="1"/>
</dbReference>
<dbReference type="Gene3D" id="3.10.50.40">
    <property type="match status" value="3"/>
</dbReference>
<proteinExistence type="inferred from homology"/>
<dbReference type="InterPro" id="IPR001179">
    <property type="entry name" value="PPIase_FKBP_dom"/>
</dbReference>
<dbReference type="InterPro" id="IPR011990">
    <property type="entry name" value="TPR-like_helical_dom_sf"/>
</dbReference>
<dbReference type="SMART" id="SM00028">
    <property type="entry name" value="TPR"/>
    <property type="match status" value="3"/>
</dbReference>
<evidence type="ECO:0000256" key="8">
    <source>
        <dbReference type="PROSITE-ProRule" id="PRU00277"/>
    </source>
</evidence>
<evidence type="ECO:0000256" key="5">
    <source>
        <dbReference type="ARBA" id="ARBA00022803"/>
    </source>
</evidence>
<dbReference type="PROSITE" id="PS50293">
    <property type="entry name" value="TPR_REGION"/>
    <property type="match status" value="1"/>
</dbReference>
<dbReference type="PANTHER" id="PTHR46512">
    <property type="entry name" value="PEPTIDYLPROLYL ISOMERASE"/>
    <property type="match status" value="1"/>
</dbReference>
<dbReference type="Pfam" id="PF00515">
    <property type="entry name" value="TPR_1"/>
    <property type="match status" value="1"/>
</dbReference>
<dbReference type="GO" id="GO:0003755">
    <property type="term" value="F:peptidyl-prolyl cis-trans isomerase activity"/>
    <property type="evidence" value="ECO:0007669"/>
    <property type="project" value="UniProtKB-KW"/>
</dbReference>
<dbReference type="FunFam" id="1.25.40.10:FF:000008">
    <property type="entry name" value="Peptidylprolyl isomerase"/>
    <property type="match status" value="1"/>
</dbReference>
<evidence type="ECO:0000256" key="2">
    <source>
        <dbReference type="ARBA" id="ARBA00006577"/>
    </source>
</evidence>
<feature type="domain" description="PPIase FKBP-type" evidence="10">
    <location>
        <begin position="49"/>
        <end position="137"/>
    </location>
</feature>
<dbReference type="FunFam" id="3.10.50.40:FF:000006">
    <property type="entry name" value="Peptidyl-prolyl cis-trans isomerase"/>
    <property type="match status" value="1"/>
</dbReference>
<evidence type="ECO:0000259" key="10">
    <source>
        <dbReference type="PROSITE" id="PS50059"/>
    </source>
</evidence>
<dbReference type="EMBL" id="GGEC01031498">
    <property type="protein sequence ID" value="MBX11982.1"/>
    <property type="molecule type" value="Transcribed_RNA"/>
</dbReference>
<dbReference type="InterPro" id="IPR046357">
    <property type="entry name" value="PPIase_dom_sf"/>
</dbReference>
<dbReference type="Pfam" id="PF00254">
    <property type="entry name" value="FKBP_C"/>
    <property type="match status" value="3"/>
</dbReference>